<name>A0A6G0NN85_9STRA</name>
<dbReference type="PANTHER" id="PTHR31827:SF1">
    <property type="entry name" value="EMB|CAB89363.1"/>
    <property type="match status" value="1"/>
</dbReference>
<gene>
    <name evidence="3" type="ORF">PF004_g14797</name>
</gene>
<dbReference type="InterPro" id="IPR056866">
    <property type="entry name" value="Znf_WRKY19"/>
</dbReference>
<comment type="caution">
    <text evidence="3">The sequence shown here is derived from an EMBL/GenBank/DDBJ whole genome shotgun (WGS) entry which is preliminary data.</text>
</comment>
<accession>A0A6G0NN85</accession>
<evidence type="ECO:0000313" key="4">
    <source>
        <dbReference type="Proteomes" id="UP000476176"/>
    </source>
</evidence>
<organism evidence="3 4">
    <name type="scientific">Phytophthora fragariae</name>
    <dbReference type="NCBI Taxonomy" id="53985"/>
    <lineage>
        <taxon>Eukaryota</taxon>
        <taxon>Sar</taxon>
        <taxon>Stramenopiles</taxon>
        <taxon>Oomycota</taxon>
        <taxon>Peronosporomycetes</taxon>
        <taxon>Peronosporales</taxon>
        <taxon>Peronosporaceae</taxon>
        <taxon>Phytophthora</taxon>
    </lineage>
</organism>
<evidence type="ECO:0000313" key="3">
    <source>
        <dbReference type="EMBL" id="KAE9215284.1"/>
    </source>
</evidence>
<feature type="domain" description="WRKY19-like zinc finger" evidence="2">
    <location>
        <begin position="120"/>
        <end position="143"/>
    </location>
</feature>
<evidence type="ECO:0000259" key="2">
    <source>
        <dbReference type="Pfam" id="PF24906"/>
    </source>
</evidence>
<dbReference type="EMBL" id="QXGC01000960">
    <property type="protein sequence ID" value="KAE9215284.1"/>
    <property type="molecule type" value="Genomic_DNA"/>
</dbReference>
<proteinExistence type="predicted"/>
<evidence type="ECO:0000256" key="1">
    <source>
        <dbReference type="SAM" id="MobiDB-lite"/>
    </source>
</evidence>
<feature type="region of interest" description="Disordered" evidence="1">
    <location>
        <begin position="1"/>
        <end position="21"/>
    </location>
</feature>
<dbReference type="AlphaFoldDB" id="A0A6G0NN85"/>
<feature type="domain" description="WRKY19-like zinc finger" evidence="2">
    <location>
        <begin position="21"/>
        <end position="42"/>
    </location>
</feature>
<dbReference type="PANTHER" id="PTHR31827">
    <property type="entry name" value="EMB|CAB89363.1"/>
    <property type="match status" value="1"/>
</dbReference>
<reference evidence="3 4" key="1">
    <citation type="submission" date="2018-09" db="EMBL/GenBank/DDBJ databases">
        <title>Genomic investigation of the strawberry pathogen Phytophthora fragariae indicates pathogenicity is determined by transcriptional variation in three key races.</title>
        <authorList>
            <person name="Adams T.M."/>
            <person name="Armitage A.D."/>
            <person name="Sobczyk M.K."/>
            <person name="Bates H.J."/>
            <person name="Dunwell J.M."/>
            <person name="Nellist C.F."/>
            <person name="Harrison R.J."/>
        </authorList>
    </citation>
    <scope>NUCLEOTIDE SEQUENCE [LARGE SCALE GENOMIC DNA]</scope>
    <source>
        <strain evidence="3 4">BC-23</strain>
    </source>
</reference>
<dbReference type="Proteomes" id="UP000476176">
    <property type="component" value="Unassembled WGS sequence"/>
</dbReference>
<sequence length="244" mass="25735">MGPRTASASKVEAKKTQKRPQCKHEGCTNQVKSKGLCKSHGGGIRCKTDGCDRSAQKAGLCYTHGGKACSVEGCEKSAQRKGLCYAHGGKPSAAKRCTCEVEGCEKVAEPGGRCGAHGGGKRCMEEGCTKRRVSKGLCWDHGGGTRCKLEWCDNRAGTSGFCSAHWAEKRGTAMPGNVSPDDDWSIDSDADEIAFNCVASTIGHTTEDRFSVSAAAVVLEEKGDKPSGVIARTADEAKGMTRKI</sequence>
<protein>
    <recommendedName>
        <fullName evidence="2">WRKY19-like zinc finger domain-containing protein</fullName>
    </recommendedName>
</protein>
<dbReference type="Pfam" id="PF24906">
    <property type="entry name" value="Zf_WRKY19"/>
    <property type="match status" value="3"/>
</dbReference>
<feature type="domain" description="WRKY19-like zinc finger" evidence="2">
    <location>
        <begin position="66"/>
        <end position="89"/>
    </location>
</feature>